<name>A0A0H5QRT1_9EUKA</name>
<protein>
    <submittedName>
        <fullName evidence="1">Uncharacterized protein</fullName>
    </submittedName>
</protein>
<evidence type="ECO:0000313" key="1">
    <source>
        <dbReference type="EMBL" id="CRZ04251.1"/>
    </source>
</evidence>
<feature type="non-terminal residue" evidence="1">
    <location>
        <position position="1"/>
    </location>
</feature>
<dbReference type="AlphaFoldDB" id="A0A0H5QRT1"/>
<reference evidence="1" key="1">
    <citation type="submission" date="2015-04" db="EMBL/GenBank/DDBJ databases">
        <title>The genome sequence of the plant pathogenic Rhizarian Plasmodiophora brassicae reveals insights in its biotrophic life cycle and the origin of chitin synthesis.</title>
        <authorList>
            <person name="Schwelm A."/>
            <person name="Fogelqvist J."/>
            <person name="Knaust A."/>
            <person name="Julke S."/>
            <person name="Lilja T."/>
            <person name="Dhandapani V."/>
            <person name="Bonilla-Rosso G."/>
            <person name="Karlsson M."/>
            <person name="Shevchenko A."/>
            <person name="Choi S.R."/>
            <person name="Kim H.G."/>
            <person name="Park J.Y."/>
            <person name="Lim Y.P."/>
            <person name="Ludwig-Muller J."/>
            <person name="Dixelius C."/>
        </authorList>
    </citation>
    <scope>NUCLEOTIDE SEQUENCE</scope>
    <source>
        <tissue evidence="1">Potato root galls</tissue>
    </source>
</reference>
<dbReference type="EMBL" id="HACM01003809">
    <property type="protein sequence ID" value="CRZ04251.1"/>
    <property type="molecule type" value="Transcribed_RNA"/>
</dbReference>
<accession>A0A0H5QRT1</accession>
<proteinExistence type="predicted"/>
<organism evidence="1">
    <name type="scientific">Spongospora subterranea</name>
    <dbReference type="NCBI Taxonomy" id="70186"/>
    <lineage>
        <taxon>Eukaryota</taxon>
        <taxon>Sar</taxon>
        <taxon>Rhizaria</taxon>
        <taxon>Endomyxa</taxon>
        <taxon>Phytomyxea</taxon>
        <taxon>Plasmodiophorida</taxon>
        <taxon>Plasmodiophoridae</taxon>
        <taxon>Spongospora</taxon>
    </lineage>
</organism>
<sequence length="113" mass="12834">RNSKMCVYLAKRKNRVEESELLSGNQANDDWMTDVYGDIDRAGSQLGDDIQRSRIAQHQWVRQNPHDRSVYTADRWVGSRVLMKRPGLNNGLDTSKTNQDVGGRIVAADQFGK</sequence>